<feature type="non-terminal residue" evidence="2">
    <location>
        <position position="237"/>
    </location>
</feature>
<proteinExistence type="predicted"/>
<dbReference type="AlphaFoldDB" id="A0A382Q4V9"/>
<dbReference type="PANTHER" id="PTHR12110">
    <property type="entry name" value="HYDROXYPYRUVATE ISOMERASE"/>
    <property type="match status" value="1"/>
</dbReference>
<protein>
    <recommendedName>
        <fullName evidence="1">Xylose isomerase-like TIM barrel domain-containing protein</fullName>
    </recommendedName>
</protein>
<dbReference type="SUPFAM" id="SSF51658">
    <property type="entry name" value="Xylose isomerase-like"/>
    <property type="match status" value="1"/>
</dbReference>
<dbReference type="InterPro" id="IPR013022">
    <property type="entry name" value="Xyl_isomerase-like_TIM-brl"/>
</dbReference>
<dbReference type="InterPro" id="IPR050312">
    <property type="entry name" value="IolE/XylAMocC-like"/>
</dbReference>
<name>A0A382Q4V9_9ZZZZ</name>
<dbReference type="Gene3D" id="3.20.20.150">
    <property type="entry name" value="Divalent-metal-dependent TIM barrel enzymes"/>
    <property type="match status" value="1"/>
</dbReference>
<dbReference type="Pfam" id="PF01261">
    <property type="entry name" value="AP_endonuc_2"/>
    <property type="match status" value="1"/>
</dbReference>
<dbReference type="EMBL" id="UINC01111692">
    <property type="protein sequence ID" value="SVC80087.1"/>
    <property type="molecule type" value="Genomic_DNA"/>
</dbReference>
<sequence>MNPIGIMQGRLSPPSDGKMQSFPWSSWKEEFPLAKECGFQLIEWTLDQDRLYENPLMTKSGRQEIRSLIEMHGIQIWSLTGNCFMQAPFYKANGERKSTLLNDFKNIILSCSHVGIGNIVIPLVDDGRLENSSQEKSLFEGLSEVTPLLEKLKMQISLESDFEPDRLAKFFGMLEPEFFGMTYDIGNSASLGYDAGEEISAYGERIVNVHVKDRVKGKGTVPLGQGDANFKTVFSAL</sequence>
<gene>
    <name evidence="2" type="ORF">METZ01_LOCUS332941</name>
</gene>
<dbReference type="PANTHER" id="PTHR12110:SF53">
    <property type="entry name" value="BLR5974 PROTEIN"/>
    <property type="match status" value="1"/>
</dbReference>
<accession>A0A382Q4V9</accession>
<evidence type="ECO:0000313" key="2">
    <source>
        <dbReference type="EMBL" id="SVC80087.1"/>
    </source>
</evidence>
<evidence type="ECO:0000259" key="1">
    <source>
        <dbReference type="Pfam" id="PF01261"/>
    </source>
</evidence>
<organism evidence="2">
    <name type="scientific">marine metagenome</name>
    <dbReference type="NCBI Taxonomy" id="408172"/>
    <lineage>
        <taxon>unclassified sequences</taxon>
        <taxon>metagenomes</taxon>
        <taxon>ecological metagenomes</taxon>
    </lineage>
</organism>
<reference evidence="2" key="1">
    <citation type="submission" date="2018-05" db="EMBL/GenBank/DDBJ databases">
        <authorList>
            <person name="Lanie J.A."/>
            <person name="Ng W.-L."/>
            <person name="Kazmierczak K.M."/>
            <person name="Andrzejewski T.M."/>
            <person name="Davidsen T.M."/>
            <person name="Wayne K.J."/>
            <person name="Tettelin H."/>
            <person name="Glass J.I."/>
            <person name="Rusch D."/>
            <person name="Podicherti R."/>
            <person name="Tsui H.-C.T."/>
            <person name="Winkler M.E."/>
        </authorList>
    </citation>
    <scope>NUCLEOTIDE SEQUENCE</scope>
</reference>
<dbReference type="InterPro" id="IPR036237">
    <property type="entry name" value="Xyl_isomerase-like_sf"/>
</dbReference>
<feature type="domain" description="Xylose isomerase-like TIM barrel" evidence="1">
    <location>
        <begin position="32"/>
        <end position="237"/>
    </location>
</feature>